<comment type="caution">
    <text evidence="7">The sequence shown here is derived from an EMBL/GenBank/DDBJ whole genome shotgun (WGS) entry which is preliminary data.</text>
</comment>
<reference evidence="7" key="1">
    <citation type="submission" date="2020-10" db="EMBL/GenBank/DDBJ databases">
        <authorList>
            <person name="Han B."/>
            <person name="Lu T."/>
            <person name="Zhao Q."/>
            <person name="Huang X."/>
            <person name="Zhao Y."/>
        </authorList>
    </citation>
    <scope>NUCLEOTIDE SEQUENCE</scope>
</reference>
<dbReference type="PANTHER" id="PTHR13011">
    <property type="entry name" value="TFIIF-ALPHA"/>
    <property type="match status" value="1"/>
</dbReference>
<evidence type="ECO:0000256" key="5">
    <source>
        <dbReference type="ARBA" id="ARBA00023242"/>
    </source>
</evidence>
<evidence type="ECO:0000256" key="1">
    <source>
        <dbReference type="ARBA" id="ARBA00004123"/>
    </source>
</evidence>
<evidence type="ECO:0000313" key="7">
    <source>
        <dbReference type="EMBL" id="CAD6339287.1"/>
    </source>
</evidence>
<comment type="similarity">
    <text evidence="6">Belongs to the TFIIF alpha subunit family.</text>
</comment>
<evidence type="ECO:0000256" key="6">
    <source>
        <dbReference type="RuleBase" id="RU366044"/>
    </source>
</evidence>
<dbReference type="GO" id="GO:0005674">
    <property type="term" value="C:transcription factor TFIIF complex"/>
    <property type="evidence" value="ECO:0007669"/>
    <property type="project" value="TreeGrafter"/>
</dbReference>
<proteinExistence type="inferred from homology"/>
<dbReference type="GO" id="GO:0006367">
    <property type="term" value="P:transcription initiation at RNA polymerase II promoter"/>
    <property type="evidence" value="ECO:0007669"/>
    <property type="project" value="InterPro"/>
</dbReference>
<dbReference type="GO" id="GO:0001096">
    <property type="term" value="F:TFIIF-class transcription factor complex binding"/>
    <property type="evidence" value="ECO:0007669"/>
    <property type="project" value="TreeGrafter"/>
</dbReference>
<protein>
    <recommendedName>
        <fullName evidence="6">Transcription initiation factor IIF subunit alpha</fullName>
    </recommendedName>
</protein>
<dbReference type="AlphaFoldDB" id="A0A811S9L4"/>
<dbReference type="Pfam" id="PF05793">
    <property type="entry name" value="TFIIF_alpha"/>
    <property type="match status" value="1"/>
</dbReference>
<keyword evidence="8" id="KW-1185">Reference proteome</keyword>
<name>A0A811S9L4_9POAL</name>
<evidence type="ECO:0000256" key="4">
    <source>
        <dbReference type="ARBA" id="ARBA00023163"/>
    </source>
</evidence>
<keyword evidence="4 6" id="KW-0804">Transcription</keyword>
<dbReference type="PANTHER" id="PTHR13011:SF4">
    <property type="entry name" value="TRANSCRIPTION INITIATION FACTOR IIF SUBUNIT ALPHA"/>
    <property type="match status" value="1"/>
</dbReference>
<dbReference type="SUPFAM" id="SSF50916">
    <property type="entry name" value="Rap30/74 interaction domains"/>
    <property type="match status" value="1"/>
</dbReference>
<evidence type="ECO:0000313" key="8">
    <source>
        <dbReference type="Proteomes" id="UP000604825"/>
    </source>
</evidence>
<dbReference type="GO" id="GO:0016251">
    <property type="term" value="F:RNA polymerase II general transcription initiation factor activity"/>
    <property type="evidence" value="ECO:0007669"/>
    <property type="project" value="TreeGrafter"/>
</dbReference>
<gene>
    <name evidence="7" type="ORF">NCGR_LOCUS63385</name>
</gene>
<dbReference type="GO" id="GO:0003677">
    <property type="term" value="F:DNA binding"/>
    <property type="evidence" value="ECO:0007669"/>
    <property type="project" value="UniProtKB-KW"/>
</dbReference>
<keyword evidence="3 6" id="KW-0238">DNA-binding</keyword>
<evidence type="ECO:0000256" key="2">
    <source>
        <dbReference type="ARBA" id="ARBA00023015"/>
    </source>
</evidence>
<dbReference type="OrthoDB" id="76676at2759"/>
<organism evidence="7 8">
    <name type="scientific">Miscanthus lutarioriparius</name>
    <dbReference type="NCBI Taxonomy" id="422564"/>
    <lineage>
        <taxon>Eukaryota</taxon>
        <taxon>Viridiplantae</taxon>
        <taxon>Streptophyta</taxon>
        <taxon>Embryophyta</taxon>
        <taxon>Tracheophyta</taxon>
        <taxon>Spermatophyta</taxon>
        <taxon>Magnoliopsida</taxon>
        <taxon>Liliopsida</taxon>
        <taxon>Poales</taxon>
        <taxon>Poaceae</taxon>
        <taxon>PACMAD clade</taxon>
        <taxon>Panicoideae</taxon>
        <taxon>Andropogonodae</taxon>
        <taxon>Andropogoneae</taxon>
        <taxon>Saccharinae</taxon>
        <taxon>Miscanthus</taxon>
    </lineage>
</organism>
<dbReference type="GO" id="GO:0032968">
    <property type="term" value="P:positive regulation of transcription elongation by RNA polymerase II"/>
    <property type="evidence" value="ECO:0007669"/>
    <property type="project" value="InterPro"/>
</dbReference>
<dbReference type="Proteomes" id="UP000604825">
    <property type="component" value="Unassembled WGS sequence"/>
</dbReference>
<dbReference type="InterPro" id="IPR011039">
    <property type="entry name" value="TFIIF_interaction"/>
</dbReference>
<accession>A0A811S9L4</accession>
<dbReference type="EMBL" id="CAJGYO010000019">
    <property type="protein sequence ID" value="CAD6339287.1"/>
    <property type="molecule type" value="Genomic_DNA"/>
</dbReference>
<keyword evidence="5 6" id="KW-0539">Nucleus</keyword>
<keyword evidence="2 6" id="KW-0805">Transcription regulation</keyword>
<comment type="function">
    <text evidence="6">TFIIF is a general transcription initiation factor that binds to RNA polymerase II and helps to recruit it to the initiation complex in collaboration with TFIIB. It promotes transcription elongation.</text>
</comment>
<evidence type="ECO:0000256" key="3">
    <source>
        <dbReference type="ARBA" id="ARBA00023125"/>
    </source>
</evidence>
<dbReference type="InterPro" id="IPR008851">
    <property type="entry name" value="TFIIF-alpha"/>
</dbReference>
<comment type="subcellular location">
    <subcellularLocation>
        <location evidence="1 6">Nucleus</location>
    </subcellularLocation>
</comment>
<sequence length="148" mass="17373">MVCAAVGAPWAADFFGFVLQLQHCRVPYWVNVDTNLINFSIQNKFVTKENQELSSIFIEVYSYTDKHYSKRPWILEDETGEHQYQGQTEDPPATYYSLTLKGKDMIAVQVGSWYNFSKIAQYKQLTLEEAEEKMNRRRSASGYERWMM</sequence>